<dbReference type="GO" id="GO:0005506">
    <property type="term" value="F:iron ion binding"/>
    <property type="evidence" value="ECO:0007669"/>
    <property type="project" value="InterPro"/>
</dbReference>
<dbReference type="InterPro" id="IPR009056">
    <property type="entry name" value="Cyt_c-like_dom"/>
</dbReference>
<dbReference type="EMBL" id="DOEK01000003">
    <property type="protein sequence ID" value="HBP27809.1"/>
    <property type="molecule type" value="Genomic_DNA"/>
</dbReference>
<dbReference type="InterPro" id="IPR014353">
    <property type="entry name" value="Membr-bd_ADH_cyt_c"/>
</dbReference>
<feature type="binding site" description="covalent" evidence="9">
    <location>
        <position position="57"/>
    </location>
    <ligand>
        <name>heme c</name>
        <dbReference type="ChEBI" id="CHEBI:61717"/>
        <label>1</label>
    </ligand>
</feature>
<dbReference type="Pfam" id="PF00034">
    <property type="entry name" value="Cytochrom_C"/>
    <property type="match status" value="2"/>
</dbReference>
<accession>A0A356LAG0</accession>
<feature type="binding site" description="covalent" evidence="9">
    <location>
        <position position="340"/>
    </location>
    <ligand>
        <name>heme c</name>
        <dbReference type="ChEBI" id="CHEBI:61717"/>
        <label>3</label>
    </ligand>
</feature>
<keyword evidence="3 9" id="KW-0349">Heme</keyword>
<protein>
    <submittedName>
        <fullName evidence="12">Alcohol dehydrogenase</fullName>
    </submittedName>
</protein>
<dbReference type="PROSITE" id="PS51007">
    <property type="entry name" value="CYTC"/>
    <property type="match status" value="3"/>
</dbReference>
<evidence type="ECO:0000256" key="6">
    <source>
        <dbReference type="ARBA" id="ARBA00022737"/>
    </source>
</evidence>
<evidence type="ECO:0000313" key="13">
    <source>
        <dbReference type="Proteomes" id="UP000264036"/>
    </source>
</evidence>
<dbReference type="PIRSF" id="PIRSF000018">
    <property type="entry name" value="Mb_ADH_cyt_c"/>
    <property type="match status" value="1"/>
</dbReference>
<feature type="binding site" description="covalent" evidence="9">
    <location>
        <position position="207"/>
    </location>
    <ligand>
        <name>heme c</name>
        <dbReference type="ChEBI" id="CHEBI:61717"/>
        <label>2</label>
    </ligand>
</feature>
<comment type="caution">
    <text evidence="12">The sequence shown here is derived from an EMBL/GenBank/DDBJ whole genome shotgun (WGS) entry which is preliminary data.</text>
</comment>
<feature type="domain" description="Cytochrome c" evidence="11">
    <location>
        <begin position="327"/>
        <end position="416"/>
    </location>
</feature>
<proteinExistence type="predicted"/>
<dbReference type="Proteomes" id="UP000264036">
    <property type="component" value="Unassembled WGS sequence"/>
</dbReference>
<organism evidence="12 13">
    <name type="scientific">Advenella kashmirensis</name>
    <dbReference type="NCBI Taxonomy" id="310575"/>
    <lineage>
        <taxon>Bacteria</taxon>
        <taxon>Pseudomonadati</taxon>
        <taxon>Pseudomonadota</taxon>
        <taxon>Betaproteobacteria</taxon>
        <taxon>Burkholderiales</taxon>
        <taxon>Alcaligenaceae</taxon>
    </lineage>
</organism>
<keyword evidence="6" id="KW-0677">Repeat</keyword>
<evidence type="ECO:0000256" key="3">
    <source>
        <dbReference type="ARBA" id="ARBA00022617"/>
    </source>
</evidence>
<dbReference type="PANTHER" id="PTHR35008">
    <property type="entry name" value="BLL4482 PROTEIN-RELATED"/>
    <property type="match status" value="1"/>
</dbReference>
<dbReference type="Gene3D" id="1.10.760.10">
    <property type="entry name" value="Cytochrome c-like domain"/>
    <property type="match status" value="2"/>
</dbReference>
<dbReference type="SUPFAM" id="SSF46626">
    <property type="entry name" value="Cytochrome c"/>
    <property type="match status" value="3"/>
</dbReference>
<evidence type="ECO:0000256" key="7">
    <source>
        <dbReference type="ARBA" id="ARBA00023004"/>
    </source>
</evidence>
<name>A0A356LAG0_9BURK</name>
<evidence type="ECO:0000256" key="1">
    <source>
        <dbReference type="ARBA" id="ARBA00004236"/>
    </source>
</evidence>
<keyword evidence="2" id="KW-1003">Cell membrane</keyword>
<dbReference type="PANTHER" id="PTHR35008:SF8">
    <property type="entry name" value="ALCOHOL DEHYDROGENASE CYTOCHROME C SUBUNIT"/>
    <property type="match status" value="1"/>
</dbReference>
<evidence type="ECO:0000256" key="5">
    <source>
        <dbReference type="ARBA" id="ARBA00022729"/>
    </source>
</evidence>
<dbReference type="InterPro" id="IPR036909">
    <property type="entry name" value="Cyt_c-like_dom_sf"/>
</dbReference>
<keyword evidence="8" id="KW-0472">Membrane</keyword>
<dbReference type="GO" id="GO:0005886">
    <property type="term" value="C:plasma membrane"/>
    <property type="evidence" value="ECO:0007669"/>
    <property type="project" value="UniProtKB-SubCell"/>
</dbReference>
<feature type="binding site" description="covalent" evidence="9">
    <location>
        <position position="343"/>
    </location>
    <ligand>
        <name>heme c</name>
        <dbReference type="ChEBI" id="CHEBI:61717"/>
        <label>3</label>
    </ligand>
</feature>
<dbReference type="GO" id="GO:0020037">
    <property type="term" value="F:heme binding"/>
    <property type="evidence" value="ECO:0007669"/>
    <property type="project" value="InterPro"/>
</dbReference>
<evidence type="ECO:0000256" key="4">
    <source>
        <dbReference type="ARBA" id="ARBA00022723"/>
    </source>
</evidence>
<evidence type="ECO:0000313" key="12">
    <source>
        <dbReference type="EMBL" id="HBP27809.1"/>
    </source>
</evidence>
<feature type="binding site" description="axial binding residue" evidence="10">
    <location>
        <position position="344"/>
    </location>
    <ligand>
        <name>heme c</name>
        <dbReference type="ChEBI" id="CHEBI:61717"/>
        <label>3</label>
    </ligand>
    <ligandPart>
        <name>Fe</name>
        <dbReference type="ChEBI" id="CHEBI:18248"/>
    </ligandPart>
</feature>
<comment type="cofactor">
    <cofactor evidence="9">
        <name>heme c</name>
        <dbReference type="ChEBI" id="CHEBI:61717"/>
    </cofactor>
    <text evidence="9">Binds 3 heme c groups covalently per subunit.</text>
</comment>
<dbReference type="AlphaFoldDB" id="A0A356LAG0"/>
<evidence type="ECO:0000256" key="9">
    <source>
        <dbReference type="PIRSR" id="PIRSR000018-50"/>
    </source>
</evidence>
<feature type="binding site" description="covalent" evidence="9">
    <location>
        <position position="60"/>
    </location>
    <ligand>
        <name>heme c</name>
        <dbReference type="ChEBI" id="CHEBI:61717"/>
        <label>1</label>
    </ligand>
</feature>
<keyword evidence="4 10" id="KW-0479">Metal-binding</keyword>
<feature type="binding site" description="covalent" evidence="9">
    <location>
        <position position="204"/>
    </location>
    <ligand>
        <name>heme c</name>
        <dbReference type="ChEBI" id="CHEBI:61717"/>
        <label>2</label>
    </ligand>
</feature>
<feature type="domain" description="Cytochrome c" evidence="11">
    <location>
        <begin position="189"/>
        <end position="302"/>
    </location>
</feature>
<dbReference type="GO" id="GO:0016614">
    <property type="term" value="F:oxidoreductase activity, acting on CH-OH group of donors"/>
    <property type="evidence" value="ECO:0007669"/>
    <property type="project" value="InterPro"/>
</dbReference>
<comment type="subcellular location">
    <subcellularLocation>
        <location evidence="1">Cell membrane</location>
    </subcellularLocation>
</comment>
<evidence type="ECO:0000256" key="2">
    <source>
        <dbReference type="ARBA" id="ARBA00022475"/>
    </source>
</evidence>
<gene>
    <name evidence="12" type="ORF">DD666_00140</name>
</gene>
<keyword evidence="7 10" id="KW-0408">Iron</keyword>
<evidence type="ECO:0000256" key="10">
    <source>
        <dbReference type="PIRSR" id="PIRSR000018-51"/>
    </source>
</evidence>
<dbReference type="InterPro" id="IPR051459">
    <property type="entry name" value="Cytochrome_c-type_DH"/>
</dbReference>
<dbReference type="GO" id="GO:0009055">
    <property type="term" value="F:electron transfer activity"/>
    <property type="evidence" value="ECO:0007669"/>
    <property type="project" value="InterPro"/>
</dbReference>
<feature type="binding site" description="axial binding residue" evidence="10">
    <location>
        <position position="61"/>
    </location>
    <ligand>
        <name>heme c</name>
        <dbReference type="ChEBI" id="CHEBI:61717"/>
        <label>1</label>
    </ligand>
    <ligandPart>
        <name>Fe</name>
        <dbReference type="ChEBI" id="CHEBI:18248"/>
    </ligandPart>
</feature>
<keyword evidence="5" id="KW-0732">Signal</keyword>
<feature type="domain" description="Cytochrome c" evidence="11">
    <location>
        <begin position="43"/>
        <end position="146"/>
    </location>
</feature>
<evidence type="ECO:0000259" key="11">
    <source>
        <dbReference type="PROSITE" id="PS51007"/>
    </source>
</evidence>
<reference evidence="12 13" key="1">
    <citation type="journal article" date="2018" name="Nat. Biotechnol.">
        <title>A standardized bacterial taxonomy based on genome phylogeny substantially revises the tree of life.</title>
        <authorList>
            <person name="Parks D.H."/>
            <person name="Chuvochina M."/>
            <person name="Waite D.W."/>
            <person name="Rinke C."/>
            <person name="Skarshewski A."/>
            <person name="Chaumeil P.A."/>
            <person name="Hugenholtz P."/>
        </authorList>
    </citation>
    <scope>NUCLEOTIDE SEQUENCE [LARGE SCALE GENOMIC DNA]</scope>
    <source>
        <strain evidence="12">UBA10707</strain>
    </source>
</reference>
<feature type="binding site" description="axial binding residue" evidence="10">
    <location>
        <position position="208"/>
    </location>
    <ligand>
        <name>heme c</name>
        <dbReference type="ChEBI" id="CHEBI:61717"/>
        <label>2</label>
    </ligand>
    <ligandPart>
        <name>Fe</name>
        <dbReference type="ChEBI" id="CHEBI:18248"/>
    </ligandPart>
</feature>
<evidence type="ECO:0000256" key="8">
    <source>
        <dbReference type="ARBA" id="ARBA00023136"/>
    </source>
</evidence>
<sequence>MKVLKSLLLFLLLMLGAGYAGSQLLLHERAPADNQQVDILDPQLIQRGKYIARTADCIACHTTADGQPFAGGLAMDTPLGVIYSTNITPDRETGIGAYTFSQFDNAVRHGVSATGTPLYPAMPYPSYTIMPQADIKALYAYFMSEVIPVRQPNESSTFPWPLNLRWPIAWWQALFAPNRQFVAEDPTDTRLSRGQYLAEGPGHCGACHTPRGLFYQEKALRLADGDSYLSGAVIDGWRAKSLRGEARGLQSWSQEDLELFFKTGRNNIAAAFGAMADVVQHSTQYFSDDDIGALSAYLKRLPPVSDKLQHFSDKTDTTTAALLTRNNPGSLGAIVYMQYCVTCHRADGKGMARIFPALAGNSAIYARNPQSVIQIVLEGGRMPHTQYDRMAFAMPGFAQLSDEQLLSVINFIRNGWTNQAPEVQRKDIQHMRQFLADKAVNSNTFQEGIHE</sequence>